<accession>A0ABR8MEJ6</accession>
<keyword evidence="1" id="KW-1133">Transmembrane helix</keyword>
<name>A0ABR8MEJ6_9ACTN</name>
<feature type="transmembrane region" description="Helical" evidence="1">
    <location>
        <begin position="103"/>
        <end position="123"/>
    </location>
</feature>
<organism evidence="3 4">
    <name type="scientific">Nocardioides hwasunensis</name>
    <dbReference type="NCBI Taxonomy" id="397258"/>
    <lineage>
        <taxon>Bacteria</taxon>
        <taxon>Bacillati</taxon>
        <taxon>Actinomycetota</taxon>
        <taxon>Actinomycetes</taxon>
        <taxon>Propionibacteriales</taxon>
        <taxon>Nocardioidaceae</taxon>
        <taxon>Nocardioides</taxon>
    </lineage>
</organism>
<reference evidence="3 4" key="1">
    <citation type="submission" date="2020-09" db="EMBL/GenBank/DDBJ databases">
        <title>novel species in genus Nocardioides.</title>
        <authorList>
            <person name="Zhang G."/>
        </authorList>
    </citation>
    <scope>NUCLEOTIDE SEQUENCE [LARGE SCALE GENOMIC DNA]</scope>
    <source>
        <strain evidence="3 4">19197</strain>
    </source>
</reference>
<evidence type="ECO:0000256" key="2">
    <source>
        <dbReference type="SAM" id="SignalP"/>
    </source>
</evidence>
<comment type="caution">
    <text evidence="3">The sequence shown here is derived from an EMBL/GenBank/DDBJ whole genome shotgun (WGS) entry which is preliminary data.</text>
</comment>
<feature type="transmembrane region" description="Helical" evidence="1">
    <location>
        <begin position="51"/>
        <end position="72"/>
    </location>
</feature>
<keyword evidence="1" id="KW-0812">Transmembrane</keyword>
<evidence type="ECO:0000256" key="1">
    <source>
        <dbReference type="SAM" id="Phobius"/>
    </source>
</evidence>
<gene>
    <name evidence="3" type="ORF">IEZ25_02590</name>
</gene>
<evidence type="ECO:0000313" key="4">
    <source>
        <dbReference type="Proteomes" id="UP000649289"/>
    </source>
</evidence>
<dbReference type="EMBL" id="JACXYY010000001">
    <property type="protein sequence ID" value="MBD3913491.1"/>
    <property type="molecule type" value="Genomic_DNA"/>
</dbReference>
<sequence length="140" mass="14638">MPETRPISDVALTCPLCAASVPANAQACRSCHLPIADVRRHGGDRRGRSTSWVTAAGTRLVGLVLYAAVVAWCVWQLPAALPFVAPAAAAGLVLHGLKARPWGGLLAFVVLVVVLPFLLAPALGTGALSDLATWINDPQW</sequence>
<feature type="chain" id="PRO_5045558997" description="Zinc ribbon domain-containing protein" evidence="2">
    <location>
        <begin position="26"/>
        <end position="140"/>
    </location>
</feature>
<dbReference type="Proteomes" id="UP000649289">
    <property type="component" value="Unassembled WGS sequence"/>
</dbReference>
<dbReference type="RefSeq" id="WP_191197810.1">
    <property type="nucleotide sequence ID" value="NZ_BAAAPA010000002.1"/>
</dbReference>
<feature type="signal peptide" evidence="2">
    <location>
        <begin position="1"/>
        <end position="25"/>
    </location>
</feature>
<keyword evidence="1" id="KW-0472">Membrane</keyword>
<keyword evidence="4" id="KW-1185">Reference proteome</keyword>
<protein>
    <recommendedName>
        <fullName evidence="5">Zinc ribbon domain-containing protein</fullName>
    </recommendedName>
</protein>
<evidence type="ECO:0000313" key="3">
    <source>
        <dbReference type="EMBL" id="MBD3913491.1"/>
    </source>
</evidence>
<keyword evidence="2" id="KW-0732">Signal</keyword>
<evidence type="ECO:0008006" key="5">
    <source>
        <dbReference type="Google" id="ProtNLM"/>
    </source>
</evidence>
<proteinExistence type="predicted"/>
<feature type="transmembrane region" description="Helical" evidence="1">
    <location>
        <begin position="79"/>
        <end position="97"/>
    </location>
</feature>